<dbReference type="AlphaFoldDB" id="A0A0F9AXM2"/>
<dbReference type="GO" id="GO:0005886">
    <property type="term" value="C:plasma membrane"/>
    <property type="evidence" value="ECO:0007669"/>
    <property type="project" value="TreeGrafter"/>
</dbReference>
<dbReference type="InterPro" id="IPR006091">
    <property type="entry name" value="Acyl-CoA_Oxase/DH_mid-dom"/>
</dbReference>
<dbReference type="InterPro" id="IPR013786">
    <property type="entry name" value="AcylCoA_DH/ox_N"/>
</dbReference>
<comment type="cofactor">
    <cofactor evidence="1">
        <name>FAD</name>
        <dbReference type="ChEBI" id="CHEBI:57692"/>
    </cofactor>
</comment>
<dbReference type="PANTHER" id="PTHR43292">
    <property type="entry name" value="ACYL-COA DEHYDROGENASE"/>
    <property type="match status" value="1"/>
</dbReference>
<dbReference type="Pfam" id="PF02770">
    <property type="entry name" value="Acyl-CoA_dh_M"/>
    <property type="match status" value="1"/>
</dbReference>
<evidence type="ECO:0000256" key="1">
    <source>
        <dbReference type="ARBA" id="ARBA00001974"/>
    </source>
</evidence>
<gene>
    <name evidence="7" type="ORF">LCGC14_2857330</name>
</gene>
<dbReference type="PANTHER" id="PTHR43292:SF3">
    <property type="entry name" value="ACYL-COA DEHYDROGENASE FADE29"/>
    <property type="match status" value="1"/>
</dbReference>
<evidence type="ECO:0000259" key="6">
    <source>
        <dbReference type="Pfam" id="PF02771"/>
    </source>
</evidence>
<protein>
    <recommendedName>
        <fullName evidence="8">Acyl-CoA dehydrogenase/oxidase N-terminal domain-containing protein</fullName>
    </recommendedName>
</protein>
<organism evidence="7">
    <name type="scientific">marine sediment metagenome</name>
    <dbReference type="NCBI Taxonomy" id="412755"/>
    <lineage>
        <taxon>unclassified sequences</taxon>
        <taxon>metagenomes</taxon>
        <taxon>ecological metagenomes</taxon>
    </lineage>
</organism>
<dbReference type="GO" id="GO:0050660">
    <property type="term" value="F:flavin adenine dinucleotide binding"/>
    <property type="evidence" value="ECO:0007669"/>
    <property type="project" value="InterPro"/>
</dbReference>
<proteinExistence type="predicted"/>
<dbReference type="InterPro" id="IPR046373">
    <property type="entry name" value="Acyl-CoA_Oxase/DH_mid-dom_sf"/>
</dbReference>
<reference evidence="7" key="1">
    <citation type="journal article" date="2015" name="Nature">
        <title>Complex archaea that bridge the gap between prokaryotes and eukaryotes.</title>
        <authorList>
            <person name="Spang A."/>
            <person name="Saw J.H."/>
            <person name="Jorgensen S.L."/>
            <person name="Zaremba-Niedzwiedzka K."/>
            <person name="Martijn J."/>
            <person name="Lind A.E."/>
            <person name="van Eijk R."/>
            <person name="Schleper C."/>
            <person name="Guy L."/>
            <person name="Ettema T.J."/>
        </authorList>
    </citation>
    <scope>NUCLEOTIDE SEQUENCE</scope>
</reference>
<accession>A0A0F9AXM2</accession>
<evidence type="ECO:0000259" key="5">
    <source>
        <dbReference type="Pfam" id="PF02770"/>
    </source>
</evidence>
<evidence type="ECO:0008006" key="8">
    <source>
        <dbReference type="Google" id="ProtNLM"/>
    </source>
</evidence>
<feature type="domain" description="Acyl-CoA dehydrogenase/oxidase N-terminal" evidence="6">
    <location>
        <begin position="6"/>
        <end position="123"/>
    </location>
</feature>
<evidence type="ECO:0000256" key="4">
    <source>
        <dbReference type="ARBA" id="ARBA00023002"/>
    </source>
</evidence>
<feature type="non-terminal residue" evidence="7">
    <location>
        <position position="255"/>
    </location>
</feature>
<comment type="caution">
    <text evidence="7">The sequence shown here is derived from an EMBL/GenBank/DDBJ whole genome shotgun (WGS) entry which is preliminary data.</text>
</comment>
<dbReference type="EMBL" id="LAZR01055133">
    <property type="protein sequence ID" value="KKK77066.1"/>
    <property type="molecule type" value="Genomic_DNA"/>
</dbReference>
<keyword evidence="3" id="KW-0274">FAD</keyword>
<evidence type="ECO:0000256" key="3">
    <source>
        <dbReference type="ARBA" id="ARBA00022827"/>
    </source>
</evidence>
<keyword evidence="2" id="KW-0285">Flavoprotein</keyword>
<dbReference type="GO" id="GO:0016627">
    <property type="term" value="F:oxidoreductase activity, acting on the CH-CH group of donors"/>
    <property type="evidence" value="ECO:0007669"/>
    <property type="project" value="InterPro"/>
</dbReference>
<feature type="domain" description="Acyl-CoA oxidase/dehydrogenase middle" evidence="5">
    <location>
        <begin position="127"/>
        <end position="221"/>
    </location>
</feature>
<sequence length="255" mass="28546">MDFRLSPEEEAFRQEVHEFIEKECPPDLRGGGVNIFEEVGNLFAWRAKLAKRKWVAPAWPKEYGGAGMSIMEQFIYNLETAHMRAPAPIFIGGLGVAVIGPTIIHYGTEEQKKEFIPKILSGEHMWCQGFSEPGSGSDLASVQTRAVRDGDDYVINGQKIWTSVAHISQYMLLLARTDPDAPKHKGLSYFIIPMKTPGVTVQRLFNMVDTHEFNEVFFEDVRIPAANLLGEENRGWYLAATTLDIERSNIGSAVG</sequence>
<name>A0A0F9AXM2_9ZZZZ</name>
<evidence type="ECO:0000313" key="7">
    <source>
        <dbReference type="EMBL" id="KKK77066.1"/>
    </source>
</evidence>
<dbReference type="Gene3D" id="2.40.110.10">
    <property type="entry name" value="Butyryl-CoA Dehydrogenase, subunit A, domain 2"/>
    <property type="match status" value="1"/>
</dbReference>
<dbReference type="SUPFAM" id="SSF56645">
    <property type="entry name" value="Acyl-CoA dehydrogenase NM domain-like"/>
    <property type="match status" value="1"/>
</dbReference>
<evidence type="ECO:0000256" key="2">
    <source>
        <dbReference type="ARBA" id="ARBA00022630"/>
    </source>
</evidence>
<dbReference type="InterPro" id="IPR037069">
    <property type="entry name" value="AcylCoA_DH/ox_N_sf"/>
</dbReference>
<keyword evidence="4" id="KW-0560">Oxidoreductase</keyword>
<dbReference type="Pfam" id="PF02771">
    <property type="entry name" value="Acyl-CoA_dh_N"/>
    <property type="match status" value="1"/>
</dbReference>
<dbReference type="InterPro" id="IPR009100">
    <property type="entry name" value="AcylCoA_DH/oxidase_NM_dom_sf"/>
</dbReference>
<dbReference type="FunFam" id="2.40.110.10:FF:000011">
    <property type="entry name" value="Acyl-CoA dehydrogenase FadE34"/>
    <property type="match status" value="1"/>
</dbReference>
<dbReference type="Gene3D" id="1.10.540.10">
    <property type="entry name" value="Acyl-CoA dehydrogenase/oxidase, N-terminal domain"/>
    <property type="match status" value="1"/>
</dbReference>
<dbReference type="InterPro" id="IPR052161">
    <property type="entry name" value="Mycobact_Acyl-CoA_DH"/>
</dbReference>